<feature type="domain" description="SMB" evidence="7">
    <location>
        <begin position="58"/>
        <end position="109"/>
    </location>
</feature>
<dbReference type="Pfam" id="PF00112">
    <property type="entry name" value="Peptidase_C1"/>
    <property type="match status" value="1"/>
</dbReference>
<dbReference type="AlphaFoldDB" id="A0A8D2IQD9"/>
<accession>A0A8D2IQD9</accession>
<dbReference type="GO" id="GO:0005576">
    <property type="term" value="C:extracellular region"/>
    <property type="evidence" value="ECO:0007669"/>
    <property type="project" value="UniProtKB-SubCell"/>
</dbReference>
<dbReference type="Ensembl" id="ENSVKKT00000001023.1">
    <property type="protein sequence ID" value="ENSVKKP00000000988.1"/>
    <property type="gene ID" value="ENSVKKG00000000821.1"/>
</dbReference>
<feature type="chain" id="PRO_5034551670" evidence="6">
    <location>
        <begin position="19"/>
        <end position="461"/>
    </location>
</feature>
<dbReference type="Proteomes" id="UP000694545">
    <property type="component" value="Unplaced"/>
</dbReference>
<sequence length="461" mass="52632">MWIYTPIWVLYCCAIVVCREKQVTSRNNVLLKENLAEDSNYSGRNRAKRTPSRGSYCRLRGCCPGRDDDCTIQYHERNAICYCDDFCMSDPPGSADCCPDFWTACHRLPLRQLVPPHMRTPPATHCELLICLQQWSHLASCSSKCVKSQWECSDETCLIRPSLIQQINDGNYGWKASNYSKFWGMRLKEGFEYRLGTFPPSAALLDMRPLTASTRTETDFPEFFVSWYEWPGWIHDPLDQRNCAASWAFSTASVAADRIAIHSKGLFTDNLSPQHLISCDTKNQHGCKGGSINGAWSYLKKYGLVSHTCYPFFWNQSHQAPCAISSVFDADGKRRATRPCPNDFEPTSRIYQCHSPYRISSQETEIMKEIKENGPVQAVMQVYDDFFLYKSGIYKHRRSTAALPRQDDLSRTHSVKIIGGQWIAANSWGNSWGENGYFRILRGQNECDIEQLVVAWGLSAE</sequence>
<keyword evidence="4" id="KW-1015">Disulfide bond</keyword>
<protein>
    <submittedName>
        <fullName evidence="8">Tubulointerstitial nephritis antigen</fullName>
    </submittedName>
</protein>
<dbReference type="FunFam" id="3.90.70.10:FF:000037">
    <property type="entry name" value="Tubulointerstitial nephritis antigen-like 1"/>
    <property type="match status" value="1"/>
</dbReference>
<dbReference type="Gene3D" id="3.90.70.10">
    <property type="entry name" value="Cysteine proteinases"/>
    <property type="match status" value="1"/>
</dbReference>
<dbReference type="PROSITE" id="PS50958">
    <property type="entry name" value="SMB_2"/>
    <property type="match status" value="1"/>
</dbReference>
<evidence type="ECO:0000313" key="9">
    <source>
        <dbReference type="Proteomes" id="UP000694545"/>
    </source>
</evidence>
<evidence type="ECO:0000259" key="7">
    <source>
        <dbReference type="PROSITE" id="PS50958"/>
    </source>
</evidence>
<evidence type="ECO:0000313" key="8">
    <source>
        <dbReference type="Ensembl" id="ENSVKKP00000000988.1"/>
    </source>
</evidence>
<organism evidence="8 9">
    <name type="scientific">Varanus komodoensis</name>
    <name type="common">Komodo dragon</name>
    <dbReference type="NCBI Taxonomy" id="61221"/>
    <lineage>
        <taxon>Eukaryota</taxon>
        <taxon>Metazoa</taxon>
        <taxon>Chordata</taxon>
        <taxon>Craniata</taxon>
        <taxon>Vertebrata</taxon>
        <taxon>Euteleostomi</taxon>
        <taxon>Lepidosauria</taxon>
        <taxon>Squamata</taxon>
        <taxon>Bifurcata</taxon>
        <taxon>Unidentata</taxon>
        <taxon>Episquamata</taxon>
        <taxon>Toxicofera</taxon>
        <taxon>Anguimorpha</taxon>
        <taxon>Paleoanguimorpha</taxon>
        <taxon>Varanoidea</taxon>
        <taxon>Varanidae</taxon>
        <taxon>Varanus</taxon>
    </lineage>
</organism>
<dbReference type="SUPFAM" id="SSF54001">
    <property type="entry name" value="Cysteine proteinases"/>
    <property type="match status" value="1"/>
</dbReference>
<name>A0A8D2IQD9_VARKO</name>
<dbReference type="InterPro" id="IPR013128">
    <property type="entry name" value="Peptidase_C1A"/>
</dbReference>
<dbReference type="InterPro" id="IPR038765">
    <property type="entry name" value="Papain-like_cys_pep_sf"/>
</dbReference>
<keyword evidence="9" id="KW-1185">Reference proteome</keyword>
<reference evidence="8" key="2">
    <citation type="submission" date="2025-09" db="UniProtKB">
        <authorList>
            <consortium name="Ensembl"/>
        </authorList>
    </citation>
    <scope>IDENTIFICATION</scope>
</reference>
<dbReference type="CDD" id="cd02620">
    <property type="entry name" value="Peptidase_C1A_CathepsinB"/>
    <property type="match status" value="1"/>
</dbReference>
<keyword evidence="6" id="KW-0732">Signal</keyword>
<keyword evidence="3" id="KW-0964">Secreted</keyword>
<dbReference type="InterPro" id="IPR001212">
    <property type="entry name" value="Somatomedin_B_dom"/>
</dbReference>
<evidence type="ECO:0000256" key="1">
    <source>
        <dbReference type="ARBA" id="ARBA00004613"/>
    </source>
</evidence>
<evidence type="ECO:0000256" key="5">
    <source>
        <dbReference type="ARBA" id="ARBA00023180"/>
    </source>
</evidence>
<dbReference type="SMART" id="SM00645">
    <property type="entry name" value="Pept_C1"/>
    <property type="match status" value="1"/>
</dbReference>
<evidence type="ECO:0000256" key="2">
    <source>
        <dbReference type="ARBA" id="ARBA00008455"/>
    </source>
</evidence>
<keyword evidence="5" id="KW-0325">Glycoprotein</keyword>
<dbReference type="PANTHER" id="PTHR12411">
    <property type="entry name" value="CYSTEINE PROTEASE FAMILY C1-RELATED"/>
    <property type="match status" value="1"/>
</dbReference>
<dbReference type="GO" id="GO:0006508">
    <property type="term" value="P:proteolysis"/>
    <property type="evidence" value="ECO:0007669"/>
    <property type="project" value="InterPro"/>
</dbReference>
<comment type="subcellular location">
    <subcellularLocation>
        <location evidence="1">Secreted</location>
    </subcellularLocation>
</comment>
<feature type="signal peptide" evidence="6">
    <location>
        <begin position="1"/>
        <end position="18"/>
    </location>
</feature>
<evidence type="ECO:0000256" key="3">
    <source>
        <dbReference type="ARBA" id="ARBA00022525"/>
    </source>
</evidence>
<evidence type="ECO:0000256" key="6">
    <source>
        <dbReference type="SAM" id="SignalP"/>
    </source>
</evidence>
<evidence type="ECO:0000256" key="4">
    <source>
        <dbReference type="ARBA" id="ARBA00023157"/>
    </source>
</evidence>
<comment type="similarity">
    <text evidence="2">Belongs to the peptidase C1 family.</text>
</comment>
<proteinExistence type="inferred from homology"/>
<dbReference type="GO" id="GO:0008234">
    <property type="term" value="F:cysteine-type peptidase activity"/>
    <property type="evidence" value="ECO:0007669"/>
    <property type="project" value="InterPro"/>
</dbReference>
<dbReference type="InterPro" id="IPR000668">
    <property type="entry name" value="Peptidase_C1A_C"/>
</dbReference>
<reference evidence="8" key="1">
    <citation type="submission" date="2025-08" db="UniProtKB">
        <authorList>
            <consortium name="Ensembl"/>
        </authorList>
    </citation>
    <scope>IDENTIFICATION</scope>
</reference>